<feature type="region of interest" description="Disordered" evidence="13">
    <location>
        <begin position="1"/>
        <end position="29"/>
    </location>
</feature>
<feature type="compositionally biased region" description="Basic and acidic residues" evidence="13">
    <location>
        <begin position="2527"/>
        <end position="2542"/>
    </location>
</feature>
<feature type="compositionally biased region" description="Low complexity" evidence="13">
    <location>
        <begin position="1976"/>
        <end position="1987"/>
    </location>
</feature>
<feature type="compositionally biased region" description="Acidic residues" evidence="13">
    <location>
        <begin position="2048"/>
        <end position="2060"/>
    </location>
</feature>
<dbReference type="FunFam" id="3.40.50.300:FF:000529">
    <property type="entry name" value="helicase SRCAP isoform X1"/>
    <property type="match status" value="1"/>
</dbReference>
<keyword evidence="7" id="KW-0067">ATP-binding</keyword>
<feature type="region of interest" description="Disordered" evidence="13">
    <location>
        <begin position="1952"/>
        <end position="2092"/>
    </location>
</feature>
<feature type="region of interest" description="Disordered" evidence="13">
    <location>
        <begin position="2838"/>
        <end position="2894"/>
    </location>
</feature>
<feature type="compositionally biased region" description="Polar residues" evidence="13">
    <location>
        <begin position="3020"/>
        <end position="3035"/>
    </location>
</feature>
<keyword evidence="6 18" id="KW-0347">Helicase</keyword>
<evidence type="ECO:0000256" key="7">
    <source>
        <dbReference type="ARBA" id="ARBA00022840"/>
    </source>
</evidence>
<dbReference type="SMART" id="SM00487">
    <property type="entry name" value="DEXDc"/>
    <property type="match status" value="1"/>
</dbReference>
<keyword evidence="9" id="KW-0805">Transcription regulation</keyword>
<dbReference type="FunFam" id="1.20.120.850:FF:000012">
    <property type="entry name" value="protein PHOTOPERIOD-INDEPENDENT EARLY FLOWERING 1 isoform X3"/>
    <property type="match status" value="1"/>
</dbReference>
<comment type="similarity">
    <text evidence="2">Belongs to the SNF2/RAD54 helicase family. SWR1 subfamily.</text>
</comment>
<feature type="compositionally biased region" description="Polar residues" evidence="13">
    <location>
        <begin position="2067"/>
        <end position="2077"/>
    </location>
</feature>
<dbReference type="GO" id="GO:0006338">
    <property type="term" value="P:chromatin remodeling"/>
    <property type="evidence" value="ECO:0007669"/>
    <property type="project" value="TreeGrafter"/>
</dbReference>
<feature type="compositionally biased region" description="Gly residues" evidence="13">
    <location>
        <begin position="14"/>
        <end position="25"/>
    </location>
</feature>
<feature type="compositionally biased region" description="Polar residues" evidence="13">
    <location>
        <begin position="2691"/>
        <end position="2707"/>
    </location>
</feature>
<evidence type="ECO:0000256" key="9">
    <source>
        <dbReference type="ARBA" id="ARBA00023015"/>
    </source>
</evidence>
<feature type="compositionally biased region" description="Acidic residues" evidence="13">
    <location>
        <begin position="710"/>
        <end position="732"/>
    </location>
</feature>
<dbReference type="GO" id="GO:0003677">
    <property type="term" value="F:DNA binding"/>
    <property type="evidence" value="ECO:0007669"/>
    <property type="project" value="UniProtKB-KW"/>
</dbReference>
<evidence type="ECO:0000259" key="15">
    <source>
        <dbReference type="PROSITE" id="PS51194"/>
    </source>
</evidence>
<feature type="compositionally biased region" description="Polar residues" evidence="13">
    <location>
        <begin position="3064"/>
        <end position="3076"/>
    </location>
</feature>
<feature type="domain" description="HSA" evidence="16">
    <location>
        <begin position="398"/>
        <end position="470"/>
    </location>
</feature>
<dbReference type="SMART" id="SM00490">
    <property type="entry name" value="HELICc"/>
    <property type="match status" value="1"/>
</dbReference>
<dbReference type="KEGG" id="ccin:107269572"/>
<sequence length="3166" mass="351653">MTDKQGVPNLPPLAGGGGNNEGSNGGATQQTVSLQQVLASAQGLNVLTTGGGQQFVITSQVPGLTQVIPSSVTTNAGIQQVGVTRIVNIGGSSPRVNVVGVAGSSGSPLTSPTRQNPTVVLATSPKLMRTSVGNLFVTPTSQASVQSPPARKRLRLSESTEKPTALDDTVGYRRRIMEHKMKRMRAIREKYAENASELFFLHNGGNMMDFQTWRKRSPTPQYLHFLRQHRLDPDDDDEDLTVPLPPISEIPTSPTTTIVSSTAPLSQGTEVKISGVGVTPVAVSTTLPAAVAQLSQQGGTPIVPDPPKSVPTSVPVSPVADKLPAASTSGKPPKPSSTPVNATTQPVVKLVKLPTSTVSSCDTQNLQEQIVEKAKQEAYVMQRITELQREGLWSERRLPKVQEPSRTKAHWDYLLEEMVWLAADFAQERKWKKAAAKKCARMVQKHFQEKAIQAQKAEKSQELRLKKIAGFVAKEIKNFWTNVEKLVEYKQQARLEEKRKKALDQHLNFIVGQTEKYSTWLTEGLNKTDGAQSVSASMNSSRISSPVPAGKHNSDDEFEPNQTSDDDEETIAKAEEEMKSNHKEEVELLKKESELPLEDLLKELPPNYLQERDKSLSPAPKETVEEENEKSVDGDAEFTVASEESSDDEDTIMEQEKMEGNDDHRQELDELKAENEMSIDELMAKYGNIPEAPMDIDGDMEGESGKESEKEEENEHDEQTESESESEDETKDEDSQTQSDDETGVGLKSLLEDLSNEKPTEDNKNTTVDQSDAHNEMDDVAALAESIQPKGNTLLTTSVVTKIPFLLKHSLREYQHIGLDWLVTMFDRKLNGILADEMGLGKTIQTIALLAHLACEKGNWGPHLIIVPTSVMLNWEMECKKWCPGFKILTYYGTQKERKQKRTGWTKPNAFHICITSYKLVIQDHQSFRRKKWKYLILDEAQNIKNFKSQRWQLLLNFQTQRRLLLTGTPLQNNLMELWSLMHFLMPNVFQSHREFKEWFSNPVTGMIEGNSEYNENIIRRLHKVLRPFLLRRLKTEVEKQLPKKYEHVLMCRLSKRQRFLYDDFMSRAKTKETLASGNLLSVINVLMQLRKVCNHPNLFEVRPTVSPFQMEAIEFVTASLAWSALDYDPFKHIDLSCLNLLLVDLELTLTAFVAHRIRRLQTPRKLIEEIDSLPDPPPRCPSGKIKINVRLSNQAKAPPVPPQQAQAKLKNLAGILPTPRVGTSPLIKSLNNQSTPGQGVTLRVAGGQQLQGYSVQLVQHQGSVKAIPVGTLAHNPQGTATVTPTTAAMNAQRITVGNANIRDGLPRLTTQTVTVKQGDSVQRIAVPSFAQLVQTSTGRHIILTSNQQNTNTVSFPVMTPSGQRVTVLSKSLMGLSTSVSSVNKVVGGVVTTVASAASGRPVMRVPPLNVTTSQAQSVATTQQPQQQQQLRCGIVTRNSQKDAEKCQTKEQPKSEFYIPQLEAERKQRRQAKLQTLANINERRCAACPLYGEDLFTALRIGRPAVGCRWHGGGWMHCTTAEGSTRTRKQFFSRTEALAEAIKSTELIVEELKEVFERFVVYVPAVRAPLPRFHVSHPPPHKLWAERRMHVQLQRQLSPKLALFHPVSSAMATQFPDPRLIQYDCGKLQSLDLLLRKLKTGNHRVLIFTQMTRMLDVLEAFLNFHGHIYLRLDGTTRVDQRQVLMERFNGDKRIFCFILSTRSGGVGVNLTGADTVIFYDSDWNPTMDAQAQDRCHRIGQTRDVHIYRLVSEKTVEENILKKANQKRLLGDLAIEGGNFTTAYFKSSTIQDLFNIDQSENDASTRMAEVLEQSKDREKMQHRDSLSGSNTSQVQPTEEKAAIGALENALAAVEEDLDVQAAKTAKAEAVADLAEFDENIPLDDADKEDTQISKAEQEVQNLVSQLTPIERYAMKFVEESEGTFSAAQIAAAERELEQQKKEWELDRLRALREEEERRMRMADDEEKPLTFGREDAQNQVNNASNSKKVVNKKAPPSRRSSRRRSSRSAQVSSESETETTTESESESQEDLVEDTPDEESSHTESQSQGDEDEEEEGDSQNESESGSYSKSRNQSNRSTESKNRLDLNSPRTRSRGNVKINLWTLDVSPILPGIRPKYTATAGGIPRKRGRPRADEIFALPLAPITNSKKPVNSSPANKADSQSSGNFKKYSGSQDTNSQLSNLGESSLPKSTQELKIASDKTGRGYNRASYKINETTHTRKDDASLSNLQSESSHATDRVSSCSSTLLSSKVKTVEETEIHENILTKEALNSPMVRLYDIMNSTDNFEYSNPNNIKLDTPSPKVKFKDKFKSVNEKRDGNYVSEIIRSDVSETDNEIKDVVRDKGDSDSISLEDGVSEKVGKKYSNTVTDKEQIRSTHRHSKLNDAKGDIDFVCDSQAQEDRFALLNIKSCVVSLDECETSEESVENLFTTKNDSKNKVDTESDSQDSQISSVMHQDALEDGERAEPEDSTVSGNATKEQPEESGNLSFIGSKHEKSRGISRIEKLSENNETRSFSPKTVTRRGRVSRGDLDLMDRSSKLELRTSSPLALPTKTRSRGKSSQLKESSVSLGTQDDASRRPAEKIVLDRRSKSKSPTLDPGPTEKVVKVEKLGRIPKLETSLETFNEAFEKLSKTLDLRDMKYSDESQGDRSTDSDTDFAVPSLPSPKTPNVVIAEPVRRTRRPDTPYPGVTTRSARATSNVEVNAENTDPEGKEFSNRILSNTPSPMDSKRSAKHSVSQFDGQLVAFDQGRITRSTSNRSSTPPPGISQKLNKSLFKRRPDTPLPGFLDSTTRPITRSHSNTSALPSIFLERSSTRSSKAPLDNGFAVPSQYIRKNKSISLSQKTSDAPEFPSPAPPRSTRKSCPGGISETKTSLLKRRPDTPMPVAEHPRVTRSGVDFALQSGMPFSPVSKSKDLRKSPVSLGSTTTTDPVLDTDSNGNAVGSDTYSKQGSRLSPILPDANDKPQRTAKVVAILTLDTLSNRHHNIRMSESRMNKKNLDNNTKKLQPENAKSKSAEASPKNSGLQSTNRVSSPLSARAFVPSNEPNNRSSNISRPGSKVGKTENVNNSKESSTAGDPTVIALIDLDAESDFPTPGTGKRMRKKGKRTRIAPLAKPLIQGNPGEIQLVDILDDDEEAEQTPPVKKSVRNQPPHPHPSEKLNSSPVS</sequence>
<feature type="compositionally biased region" description="Basic and acidic residues" evidence="13">
    <location>
        <begin position="755"/>
        <end position="764"/>
    </location>
</feature>
<dbReference type="GO" id="GO:0005524">
    <property type="term" value="F:ATP binding"/>
    <property type="evidence" value="ECO:0007669"/>
    <property type="project" value="UniProtKB-KW"/>
</dbReference>
<feature type="region of interest" description="Disordered" evidence="13">
    <location>
        <begin position="2985"/>
        <end position="3107"/>
    </location>
</feature>
<dbReference type="GO" id="GO:0010557">
    <property type="term" value="P:positive regulation of macromolecule biosynthetic process"/>
    <property type="evidence" value="ECO:0007669"/>
    <property type="project" value="UniProtKB-ARBA"/>
</dbReference>
<dbReference type="RefSeq" id="XP_015599061.1">
    <property type="nucleotide sequence ID" value="XM_015743575.2"/>
</dbReference>
<evidence type="ECO:0000313" key="19">
    <source>
        <dbReference type="RefSeq" id="XP_015599062.1"/>
    </source>
</evidence>
<feature type="region of interest" description="Disordered" evidence="13">
    <location>
        <begin position="601"/>
        <end position="772"/>
    </location>
</feature>
<dbReference type="InterPro" id="IPR050520">
    <property type="entry name" value="INO80/SWR1_helicase"/>
</dbReference>
<feature type="compositionally biased region" description="Basic and acidic residues" evidence="13">
    <location>
        <begin position="1952"/>
        <end position="1961"/>
    </location>
</feature>
<evidence type="ECO:0000256" key="5">
    <source>
        <dbReference type="ARBA" id="ARBA00022801"/>
    </source>
</evidence>
<evidence type="ECO:0000256" key="4">
    <source>
        <dbReference type="ARBA" id="ARBA00022741"/>
    </source>
</evidence>
<dbReference type="GO" id="GO:0140096">
    <property type="term" value="F:catalytic activity, acting on a protein"/>
    <property type="evidence" value="ECO:0007669"/>
    <property type="project" value="UniProtKB-ARBA"/>
</dbReference>
<dbReference type="PROSITE" id="PS51194">
    <property type="entry name" value="HELICASE_CTER"/>
    <property type="match status" value="1"/>
</dbReference>
<dbReference type="CDD" id="cd18793">
    <property type="entry name" value="SF2_C_SNF"/>
    <property type="match status" value="1"/>
</dbReference>
<feature type="compositionally biased region" description="Basic and acidic residues" evidence="13">
    <location>
        <begin position="2575"/>
        <end position="2589"/>
    </location>
</feature>
<evidence type="ECO:0000256" key="12">
    <source>
        <dbReference type="ARBA" id="ARBA00023242"/>
    </source>
</evidence>
<feature type="domain" description="Helicase C-terminal" evidence="15">
    <location>
        <begin position="1630"/>
        <end position="1780"/>
    </location>
</feature>
<dbReference type="CTD" id="45655"/>
<feature type="compositionally biased region" description="Polar residues" evidence="13">
    <location>
        <begin position="2470"/>
        <end position="2489"/>
    </location>
</feature>
<dbReference type="CDD" id="cd18003">
    <property type="entry name" value="DEXQc_SRCAP"/>
    <property type="match status" value="1"/>
</dbReference>
<feature type="compositionally biased region" description="Low complexity" evidence="13">
    <location>
        <begin position="310"/>
        <end position="331"/>
    </location>
</feature>
<feature type="compositionally biased region" description="Polar residues" evidence="13">
    <location>
        <begin position="2922"/>
        <end position="2953"/>
    </location>
</feature>
<dbReference type="Gene3D" id="1.20.120.850">
    <property type="entry name" value="SWI2/SNF2 ATPases, N-terminal domain"/>
    <property type="match status" value="1"/>
</dbReference>
<keyword evidence="11" id="KW-0804">Transcription</keyword>
<evidence type="ECO:0000256" key="8">
    <source>
        <dbReference type="ARBA" id="ARBA00022853"/>
    </source>
</evidence>
<protein>
    <submittedName>
        <fullName evidence="18 19">Helicase domino isoform X1</fullName>
    </submittedName>
</protein>
<name>A0AAJ7C0Q3_CEPCN</name>
<feature type="region of interest" description="Disordered" evidence="13">
    <location>
        <begin position="3129"/>
        <end position="3166"/>
    </location>
</feature>
<feature type="compositionally biased region" description="Low complexity" evidence="13">
    <location>
        <begin position="2752"/>
        <end position="2761"/>
    </location>
</feature>
<dbReference type="GO" id="GO:0042393">
    <property type="term" value="F:histone binding"/>
    <property type="evidence" value="ECO:0007669"/>
    <property type="project" value="TreeGrafter"/>
</dbReference>
<dbReference type="InterPro" id="IPR000330">
    <property type="entry name" value="SNF2_N"/>
</dbReference>
<dbReference type="Gene3D" id="3.40.50.10810">
    <property type="entry name" value="Tandem AAA-ATPase domain"/>
    <property type="match status" value="1"/>
</dbReference>
<dbReference type="Pfam" id="PF07529">
    <property type="entry name" value="HSA"/>
    <property type="match status" value="1"/>
</dbReference>
<dbReference type="FunFam" id="3.40.50.10810:FF:000005">
    <property type="entry name" value="Photoperiod-independent early flowering 1"/>
    <property type="match status" value="1"/>
</dbReference>
<feature type="compositionally biased region" description="Polar residues" evidence="13">
    <location>
        <begin position="2225"/>
        <end position="2234"/>
    </location>
</feature>
<feature type="region of interest" description="Disordered" evidence="13">
    <location>
        <begin position="2435"/>
        <end position="2604"/>
    </location>
</feature>
<reference evidence="18 19" key="1">
    <citation type="submission" date="2025-04" db="UniProtKB">
        <authorList>
            <consortium name="RefSeq"/>
        </authorList>
    </citation>
    <scope>IDENTIFICATION</scope>
</reference>
<dbReference type="PROSITE" id="PS51204">
    <property type="entry name" value="HSA"/>
    <property type="match status" value="1"/>
</dbReference>
<dbReference type="SMART" id="SM00573">
    <property type="entry name" value="HSA"/>
    <property type="match status" value="1"/>
</dbReference>
<feature type="region of interest" description="Disordered" evidence="13">
    <location>
        <begin position="2635"/>
        <end position="2800"/>
    </location>
</feature>
<dbReference type="GO" id="GO:0016887">
    <property type="term" value="F:ATP hydrolysis activity"/>
    <property type="evidence" value="ECO:0007669"/>
    <property type="project" value="TreeGrafter"/>
</dbReference>
<dbReference type="Pfam" id="PF00176">
    <property type="entry name" value="SNF2-rel_dom"/>
    <property type="match status" value="1"/>
</dbReference>
<feature type="compositionally biased region" description="Basic and acidic residues" evidence="13">
    <location>
        <begin position="2492"/>
        <end position="2511"/>
    </location>
</feature>
<feature type="compositionally biased region" description="Basic residues" evidence="13">
    <location>
        <begin position="1988"/>
        <end position="2005"/>
    </location>
</feature>
<feature type="region of interest" description="Disordered" evidence="13">
    <location>
        <begin position="298"/>
        <end position="343"/>
    </location>
</feature>
<feature type="compositionally biased region" description="Acidic residues" evidence="13">
    <location>
        <begin position="644"/>
        <end position="653"/>
    </location>
</feature>
<feature type="region of interest" description="Disordered" evidence="13">
    <location>
        <begin position="1812"/>
        <end position="1838"/>
    </location>
</feature>
<proteinExistence type="inferred from homology"/>
<feature type="region of interest" description="Disordered" evidence="13">
    <location>
        <begin position="2137"/>
        <end position="2241"/>
    </location>
</feature>
<dbReference type="InterPro" id="IPR001650">
    <property type="entry name" value="Helicase_C-like"/>
</dbReference>
<dbReference type="Gene3D" id="3.40.50.300">
    <property type="entry name" value="P-loop containing nucleotide triphosphate hydrolases"/>
    <property type="match status" value="1"/>
</dbReference>
<keyword evidence="12" id="KW-0539">Nucleus</keyword>
<feature type="compositionally biased region" description="Basic and acidic residues" evidence="13">
    <location>
        <begin position="2635"/>
        <end position="2653"/>
    </location>
</feature>
<dbReference type="InterPro" id="IPR049730">
    <property type="entry name" value="SNF2/RAD54-like_C"/>
</dbReference>
<feature type="compositionally biased region" description="Acidic residues" evidence="13">
    <location>
        <begin position="556"/>
        <end position="568"/>
    </location>
</feature>
<dbReference type="PANTHER" id="PTHR45685:SF1">
    <property type="entry name" value="HELICASE SRCAP"/>
    <property type="match status" value="1"/>
</dbReference>
<keyword evidence="10" id="KW-0238">DNA-binding</keyword>
<evidence type="ECO:0000259" key="16">
    <source>
        <dbReference type="PROSITE" id="PS51204"/>
    </source>
</evidence>
<keyword evidence="17" id="KW-1185">Reference proteome</keyword>
<feature type="compositionally biased region" description="Polar residues" evidence="13">
    <location>
        <begin position="1825"/>
        <end position="1835"/>
    </location>
</feature>
<keyword evidence="4" id="KW-0547">Nucleotide-binding</keyword>
<feature type="domain" description="Helicase ATP-binding" evidence="14">
    <location>
        <begin position="823"/>
        <end position="988"/>
    </location>
</feature>
<evidence type="ECO:0000256" key="6">
    <source>
        <dbReference type="ARBA" id="ARBA00022806"/>
    </source>
</evidence>
<evidence type="ECO:0000313" key="17">
    <source>
        <dbReference type="Proteomes" id="UP000694920"/>
    </source>
</evidence>
<feature type="region of interest" description="Disordered" evidence="13">
    <location>
        <begin position="2906"/>
        <end position="2965"/>
    </location>
</feature>
<dbReference type="InterPro" id="IPR027417">
    <property type="entry name" value="P-loop_NTPase"/>
</dbReference>
<dbReference type="SUPFAM" id="SSF52540">
    <property type="entry name" value="P-loop containing nucleoside triphosphate hydrolases"/>
    <property type="match status" value="2"/>
</dbReference>
<dbReference type="GO" id="GO:0000812">
    <property type="term" value="C:Swr1 complex"/>
    <property type="evidence" value="ECO:0007669"/>
    <property type="project" value="TreeGrafter"/>
</dbReference>
<feature type="region of interest" description="Disordered" evidence="13">
    <location>
        <begin position="139"/>
        <end position="162"/>
    </location>
</feature>
<feature type="compositionally biased region" description="Acidic residues" evidence="13">
    <location>
        <begin position="2014"/>
        <end position="2037"/>
    </location>
</feature>
<feature type="compositionally biased region" description="Polar residues" evidence="13">
    <location>
        <begin position="2559"/>
        <end position="2574"/>
    </location>
</feature>
<feature type="compositionally biased region" description="Basic and acidic residues" evidence="13">
    <location>
        <begin position="654"/>
        <end position="675"/>
    </location>
</feature>
<organism evidence="17 19">
    <name type="scientific">Cephus cinctus</name>
    <name type="common">Wheat stem sawfly</name>
    <dbReference type="NCBI Taxonomy" id="211228"/>
    <lineage>
        <taxon>Eukaryota</taxon>
        <taxon>Metazoa</taxon>
        <taxon>Ecdysozoa</taxon>
        <taxon>Arthropoda</taxon>
        <taxon>Hexapoda</taxon>
        <taxon>Insecta</taxon>
        <taxon>Pterygota</taxon>
        <taxon>Neoptera</taxon>
        <taxon>Endopterygota</taxon>
        <taxon>Hymenoptera</taxon>
        <taxon>Cephoidea</taxon>
        <taxon>Cephidae</taxon>
        <taxon>Cephus</taxon>
    </lineage>
</organism>
<keyword evidence="8" id="KW-0156">Chromatin regulator</keyword>
<dbReference type="GO" id="GO:0010468">
    <property type="term" value="P:regulation of gene expression"/>
    <property type="evidence" value="ECO:0007669"/>
    <property type="project" value="UniProtKB-ARBA"/>
</dbReference>
<evidence type="ECO:0000256" key="11">
    <source>
        <dbReference type="ARBA" id="ARBA00023163"/>
    </source>
</evidence>
<accession>A0AAJ7C0Q3</accession>
<dbReference type="PANTHER" id="PTHR45685">
    <property type="entry name" value="HELICASE SRCAP-RELATED"/>
    <property type="match status" value="1"/>
</dbReference>
<feature type="compositionally biased region" description="Polar residues" evidence="13">
    <location>
        <begin position="2144"/>
        <end position="2194"/>
    </location>
</feature>
<dbReference type="Proteomes" id="UP000694920">
    <property type="component" value="Unplaced"/>
</dbReference>
<feature type="region of interest" description="Disordered" evidence="13">
    <location>
        <begin position="531"/>
        <end position="568"/>
    </location>
</feature>
<feature type="compositionally biased region" description="Basic and acidic residues" evidence="13">
    <location>
        <begin position="1812"/>
        <end position="1824"/>
    </location>
</feature>
<comment type="subcellular location">
    <subcellularLocation>
        <location evidence="1">Nucleus</location>
    </subcellularLocation>
</comment>
<dbReference type="GeneID" id="107269572"/>
<gene>
    <name evidence="18 19" type="primary">LOC107269572</name>
</gene>
<evidence type="ECO:0000259" key="14">
    <source>
        <dbReference type="PROSITE" id="PS51192"/>
    </source>
</evidence>
<dbReference type="Pfam" id="PF00271">
    <property type="entry name" value="Helicase_C"/>
    <property type="match status" value="1"/>
</dbReference>
<feature type="compositionally biased region" description="Polar residues" evidence="13">
    <location>
        <begin position="3044"/>
        <end position="3055"/>
    </location>
</feature>
<evidence type="ECO:0000256" key="10">
    <source>
        <dbReference type="ARBA" id="ARBA00023125"/>
    </source>
</evidence>
<feature type="compositionally biased region" description="Basic and acidic residues" evidence="13">
    <location>
        <begin position="2457"/>
        <end position="2467"/>
    </location>
</feature>
<feature type="compositionally biased region" description="Basic and acidic residues" evidence="13">
    <location>
        <begin position="2988"/>
        <end position="3015"/>
    </location>
</feature>
<keyword evidence="3" id="KW-0597">Phosphoprotein</keyword>
<dbReference type="InterPro" id="IPR014001">
    <property type="entry name" value="Helicase_ATP-bd"/>
</dbReference>
<evidence type="ECO:0000256" key="1">
    <source>
        <dbReference type="ARBA" id="ARBA00004123"/>
    </source>
</evidence>
<dbReference type="RefSeq" id="XP_015599062.1">
    <property type="nucleotide sequence ID" value="XM_015743576.2"/>
</dbReference>
<feature type="compositionally biased region" description="Polar residues" evidence="13">
    <location>
        <begin position="531"/>
        <end position="544"/>
    </location>
</feature>
<evidence type="ECO:0000256" key="2">
    <source>
        <dbReference type="ARBA" id="ARBA00009220"/>
    </source>
</evidence>
<dbReference type="PROSITE" id="PS51192">
    <property type="entry name" value="HELICASE_ATP_BIND_1"/>
    <property type="match status" value="1"/>
</dbReference>
<feature type="compositionally biased region" description="Basic and acidic residues" evidence="13">
    <location>
        <begin position="2215"/>
        <end position="2224"/>
    </location>
</feature>
<dbReference type="GO" id="GO:0004386">
    <property type="term" value="F:helicase activity"/>
    <property type="evidence" value="ECO:0007669"/>
    <property type="project" value="UniProtKB-KW"/>
</dbReference>
<evidence type="ECO:0000256" key="3">
    <source>
        <dbReference type="ARBA" id="ARBA00022553"/>
    </source>
</evidence>
<evidence type="ECO:0000313" key="18">
    <source>
        <dbReference type="RefSeq" id="XP_015599061.1"/>
    </source>
</evidence>
<evidence type="ECO:0000256" key="13">
    <source>
        <dbReference type="SAM" id="MobiDB-lite"/>
    </source>
</evidence>
<dbReference type="InterPro" id="IPR014012">
    <property type="entry name" value="HSA_dom"/>
</dbReference>
<dbReference type="InterPro" id="IPR038718">
    <property type="entry name" value="SNF2-like_sf"/>
</dbReference>
<keyword evidence="5" id="KW-0378">Hydrolase</keyword>
<feature type="compositionally biased region" description="Polar residues" evidence="13">
    <location>
        <begin position="2789"/>
        <end position="2800"/>
    </location>
</feature>